<dbReference type="Proteomes" id="UP000325315">
    <property type="component" value="Unassembled WGS sequence"/>
</dbReference>
<keyword evidence="5" id="KW-0812">Transmembrane</keyword>
<evidence type="ECO:0000256" key="3">
    <source>
        <dbReference type="ARBA" id="ARBA00022475"/>
    </source>
</evidence>
<organism evidence="11 12">
    <name type="scientific">Gossypium australe</name>
    <dbReference type="NCBI Taxonomy" id="47621"/>
    <lineage>
        <taxon>Eukaryota</taxon>
        <taxon>Viridiplantae</taxon>
        <taxon>Streptophyta</taxon>
        <taxon>Embryophyta</taxon>
        <taxon>Tracheophyta</taxon>
        <taxon>Spermatophyta</taxon>
        <taxon>Magnoliopsida</taxon>
        <taxon>eudicotyledons</taxon>
        <taxon>Gunneridae</taxon>
        <taxon>Pentapetalae</taxon>
        <taxon>rosids</taxon>
        <taxon>malvids</taxon>
        <taxon>Malvales</taxon>
        <taxon>Malvaceae</taxon>
        <taxon>Malvoideae</taxon>
        <taxon>Gossypium</taxon>
    </lineage>
</organism>
<dbReference type="AlphaFoldDB" id="A0A5B6VE68"/>
<evidence type="ECO:0000313" key="11">
    <source>
        <dbReference type="EMBL" id="KAA3467402.1"/>
    </source>
</evidence>
<keyword evidence="12" id="KW-1185">Reference proteome</keyword>
<keyword evidence="8" id="KW-0472">Membrane</keyword>
<evidence type="ECO:0000256" key="4">
    <source>
        <dbReference type="ARBA" id="ARBA00022614"/>
    </source>
</evidence>
<sequence>MQVLDLGNNKIKDTFPPWLETLPELQVLVLRSNKLHSFLPSPMTLLTMTWPGLYQKGTLRT</sequence>
<dbReference type="SUPFAM" id="SSF52058">
    <property type="entry name" value="L domain-like"/>
    <property type="match status" value="1"/>
</dbReference>
<evidence type="ECO:0000256" key="8">
    <source>
        <dbReference type="ARBA" id="ARBA00023136"/>
    </source>
</evidence>
<reference evidence="11" key="1">
    <citation type="submission" date="2019-08" db="EMBL/GenBank/DDBJ databases">
        <authorList>
            <person name="Liu F."/>
        </authorList>
    </citation>
    <scope>NUCLEOTIDE SEQUENCE [LARGE SCALE GENOMIC DNA]</scope>
    <source>
        <strain evidence="11">PA1801</strain>
        <tissue evidence="11">Leaf</tissue>
    </source>
</reference>
<dbReference type="GO" id="GO:0005886">
    <property type="term" value="C:plasma membrane"/>
    <property type="evidence" value="ECO:0007669"/>
    <property type="project" value="UniProtKB-SubCell"/>
</dbReference>
<dbReference type="InterPro" id="IPR025875">
    <property type="entry name" value="Leu-rich_rpt_4"/>
</dbReference>
<proteinExistence type="inferred from homology"/>
<dbReference type="PANTHER" id="PTHR27004">
    <property type="entry name" value="RECEPTOR-LIKE PROTEIN 12 ISOFORM X1"/>
    <property type="match status" value="1"/>
</dbReference>
<dbReference type="Gene3D" id="3.80.10.10">
    <property type="entry name" value="Ribonuclease Inhibitor"/>
    <property type="match status" value="1"/>
</dbReference>
<gene>
    <name evidence="11" type="ORF">EPI10_002417</name>
</gene>
<evidence type="ECO:0000256" key="2">
    <source>
        <dbReference type="ARBA" id="ARBA00009592"/>
    </source>
</evidence>
<protein>
    <submittedName>
        <fullName evidence="11">Receptor-like protein 12</fullName>
    </submittedName>
</protein>
<evidence type="ECO:0000256" key="7">
    <source>
        <dbReference type="ARBA" id="ARBA00022989"/>
    </source>
</evidence>
<comment type="similarity">
    <text evidence="2">Belongs to the RLP family.</text>
</comment>
<comment type="caution">
    <text evidence="11">The sequence shown here is derived from an EMBL/GenBank/DDBJ whole genome shotgun (WGS) entry which is preliminary data.</text>
</comment>
<dbReference type="InterPro" id="IPR032675">
    <property type="entry name" value="LRR_dom_sf"/>
</dbReference>
<evidence type="ECO:0000256" key="5">
    <source>
        <dbReference type="ARBA" id="ARBA00022692"/>
    </source>
</evidence>
<keyword evidence="4" id="KW-0433">Leucine-rich repeat</keyword>
<name>A0A5B6VE68_9ROSI</name>
<keyword evidence="6" id="KW-0677">Repeat</keyword>
<keyword evidence="9 11" id="KW-0675">Receptor</keyword>
<dbReference type="OrthoDB" id="986435at2759"/>
<evidence type="ECO:0000256" key="6">
    <source>
        <dbReference type="ARBA" id="ARBA00022737"/>
    </source>
</evidence>
<dbReference type="PANTHER" id="PTHR27004:SF203">
    <property type="entry name" value="LEUCINE-RICH REPEAT-CONTAINING N-TERMINAL PLANT-TYPE DOMAIN-CONTAINING PROTEIN"/>
    <property type="match status" value="1"/>
</dbReference>
<evidence type="ECO:0000256" key="9">
    <source>
        <dbReference type="ARBA" id="ARBA00023170"/>
    </source>
</evidence>
<keyword evidence="7" id="KW-1133">Transmembrane helix</keyword>
<dbReference type="Pfam" id="PF12799">
    <property type="entry name" value="LRR_4"/>
    <property type="match status" value="1"/>
</dbReference>
<dbReference type="EMBL" id="SMMG02000007">
    <property type="protein sequence ID" value="KAA3467402.1"/>
    <property type="molecule type" value="Genomic_DNA"/>
</dbReference>
<evidence type="ECO:0000313" key="12">
    <source>
        <dbReference type="Proteomes" id="UP000325315"/>
    </source>
</evidence>
<keyword evidence="10" id="KW-0325">Glycoprotein</keyword>
<evidence type="ECO:0000256" key="10">
    <source>
        <dbReference type="ARBA" id="ARBA00023180"/>
    </source>
</evidence>
<comment type="subcellular location">
    <subcellularLocation>
        <location evidence="1">Cell membrane</location>
        <topology evidence="1">Single-pass type I membrane protein</topology>
    </subcellularLocation>
</comment>
<accession>A0A5B6VE68</accession>
<evidence type="ECO:0000256" key="1">
    <source>
        <dbReference type="ARBA" id="ARBA00004251"/>
    </source>
</evidence>
<keyword evidence="3" id="KW-1003">Cell membrane</keyword>